<accession>A0A9X2J9K6</accession>
<gene>
    <name evidence="1" type="ORF">MO867_20625</name>
</gene>
<proteinExistence type="predicted"/>
<comment type="caution">
    <text evidence="1">The sequence shown here is derived from an EMBL/GenBank/DDBJ whole genome shotgun (WGS) entry which is preliminary data.</text>
</comment>
<name>A0A9X2J9K6_9GAMM</name>
<organism evidence="1 2">
    <name type="scientific">Microbulbifer okhotskensis</name>
    <dbReference type="NCBI Taxonomy" id="2926617"/>
    <lineage>
        <taxon>Bacteria</taxon>
        <taxon>Pseudomonadati</taxon>
        <taxon>Pseudomonadota</taxon>
        <taxon>Gammaproteobacteria</taxon>
        <taxon>Cellvibrionales</taxon>
        <taxon>Microbulbiferaceae</taxon>
        <taxon>Microbulbifer</taxon>
    </lineage>
</organism>
<protein>
    <submittedName>
        <fullName evidence="1">Uncharacterized protein</fullName>
    </submittedName>
</protein>
<evidence type="ECO:0000313" key="1">
    <source>
        <dbReference type="EMBL" id="MCO1336736.1"/>
    </source>
</evidence>
<dbReference type="EMBL" id="JALBWM010000185">
    <property type="protein sequence ID" value="MCO1336736.1"/>
    <property type="molecule type" value="Genomic_DNA"/>
</dbReference>
<dbReference type="Pfam" id="PF20383">
    <property type="entry name" value="DUF6678"/>
    <property type="match status" value="1"/>
</dbReference>
<dbReference type="InterPro" id="IPR046500">
    <property type="entry name" value="DUF6678"/>
</dbReference>
<evidence type="ECO:0000313" key="2">
    <source>
        <dbReference type="Proteomes" id="UP001139028"/>
    </source>
</evidence>
<dbReference type="RefSeq" id="WP_373565919.1">
    <property type="nucleotide sequence ID" value="NZ_JALBWM010000185.1"/>
</dbReference>
<dbReference type="AlphaFoldDB" id="A0A9X2J9K6"/>
<reference evidence="1" key="1">
    <citation type="journal article" date="2022" name="Arch. Microbiol.">
        <title>Microbulbifer okhotskensis sp. nov., isolated from a deep bottom sediment of the Okhotsk Sea.</title>
        <authorList>
            <person name="Romanenko L."/>
            <person name="Kurilenko V."/>
            <person name="Otstavnykh N."/>
            <person name="Velansky P."/>
            <person name="Isaeva M."/>
            <person name="Mikhailov V."/>
        </authorList>
    </citation>
    <scope>NUCLEOTIDE SEQUENCE</scope>
    <source>
        <strain evidence="1">OS29</strain>
    </source>
</reference>
<sequence>MNEETLKFIEERHLVSYMNKTKWRELANAITSNTDFEPQVRLKYLRDLEAMPGFSLLDWEWVRYGQSSCIEWMDIDPFKRERRGNLLSDRITDFSGFIVTVLKKYNIPYSLENGLYRVWGYADQQPSFV</sequence>
<keyword evidence="2" id="KW-1185">Reference proteome</keyword>
<dbReference type="Proteomes" id="UP001139028">
    <property type="component" value="Unassembled WGS sequence"/>
</dbReference>